<name>A0A6A5H0N4_CAERE</name>
<gene>
    <name evidence="2" type="ORF">GCK72_008449</name>
</gene>
<feature type="compositionally biased region" description="Basic and acidic residues" evidence="1">
    <location>
        <begin position="48"/>
        <end position="68"/>
    </location>
</feature>
<reference evidence="2 3" key="1">
    <citation type="submission" date="2019-12" db="EMBL/GenBank/DDBJ databases">
        <title>Chromosome-level assembly of the Caenorhabditis remanei genome.</title>
        <authorList>
            <person name="Teterina A.A."/>
            <person name="Willis J.H."/>
            <person name="Phillips P.C."/>
        </authorList>
    </citation>
    <scope>NUCLEOTIDE SEQUENCE [LARGE SCALE GENOMIC DNA]</scope>
    <source>
        <strain evidence="2 3">PX506</strain>
        <tissue evidence="2">Whole organism</tissue>
    </source>
</reference>
<protein>
    <submittedName>
        <fullName evidence="2">Uncharacterized protein</fullName>
    </submittedName>
</protein>
<feature type="region of interest" description="Disordered" evidence="1">
    <location>
        <begin position="48"/>
        <end position="95"/>
    </location>
</feature>
<evidence type="ECO:0000256" key="1">
    <source>
        <dbReference type="SAM" id="MobiDB-lite"/>
    </source>
</evidence>
<dbReference type="KEGG" id="crq:GCK72_008449"/>
<evidence type="ECO:0000313" key="3">
    <source>
        <dbReference type="Proteomes" id="UP000483820"/>
    </source>
</evidence>
<evidence type="ECO:0000313" key="2">
    <source>
        <dbReference type="EMBL" id="KAF1760203.1"/>
    </source>
</evidence>
<accession>A0A6A5H0N4</accession>
<dbReference type="Proteomes" id="UP000483820">
    <property type="component" value="Chromosome III"/>
</dbReference>
<dbReference type="CTD" id="78774649"/>
<sequence>MIILSQIPEIPLTFSSSTVIKICRITRHANSRVIGRIRLSSVPTARIIDERASNSRESRPEDVGRDSDDVGTGSSSAADWKRERDVSSGWKWRRE</sequence>
<comment type="caution">
    <text evidence="2">The sequence shown here is derived from an EMBL/GenBank/DDBJ whole genome shotgun (WGS) entry which is preliminary data.</text>
</comment>
<organism evidence="2 3">
    <name type="scientific">Caenorhabditis remanei</name>
    <name type="common">Caenorhabditis vulgaris</name>
    <dbReference type="NCBI Taxonomy" id="31234"/>
    <lineage>
        <taxon>Eukaryota</taxon>
        <taxon>Metazoa</taxon>
        <taxon>Ecdysozoa</taxon>
        <taxon>Nematoda</taxon>
        <taxon>Chromadorea</taxon>
        <taxon>Rhabditida</taxon>
        <taxon>Rhabditina</taxon>
        <taxon>Rhabditomorpha</taxon>
        <taxon>Rhabditoidea</taxon>
        <taxon>Rhabditidae</taxon>
        <taxon>Peloderinae</taxon>
        <taxon>Caenorhabditis</taxon>
    </lineage>
</organism>
<dbReference type="RefSeq" id="XP_053586411.1">
    <property type="nucleotide sequence ID" value="XM_053726834.1"/>
</dbReference>
<dbReference type="EMBL" id="WUAV01000003">
    <property type="protein sequence ID" value="KAF1760203.1"/>
    <property type="molecule type" value="Genomic_DNA"/>
</dbReference>
<dbReference type="AlphaFoldDB" id="A0A6A5H0N4"/>
<proteinExistence type="predicted"/>
<dbReference type="GeneID" id="78774649"/>